<protein>
    <submittedName>
        <fullName evidence="2">Uncharacterized protein</fullName>
    </submittedName>
</protein>
<organism evidence="2 3">
    <name type="scientific">Rhodocytophaga rosea</name>
    <dbReference type="NCBI Taxonomy" id="2704465"/>
    <lineage>
        <taxon>Bacteria</taxon>
        <taxon>Pseudomonadati</taxon>
        <taxon>Bacteroidota</taxon>
        <taxon>Cytophagia</taxon>
        <taxon>Cytophagales</taxon>
        <taxon>Rhodocytophagaceae</taxon>
        <taxon>Rhodocytophaga</taxon>
    </lineage>
</organism>
<feature type="transmembrane region" description="Helical" evidence="1">
    <location>
        <begin position="207"/>
        <end position="227"/>
    </location>
</feature>
<dbReference type="Proteomes" id="UP000480178">
    <property type="component" value="Chromosome"/>
</dbReference>
<dbReference type="EMBL" id="CP048222">
    <property type="protein sequence ID" value="QHT71670.1"/>
    <property type="molecule type" value="Genomic_DNA"/>
</dbReference>
<evidence type="ECO:0000313" key="2">
    <source>
        <dbReference type="EMBL" id="QHT71670.1"/>
    </source>
</evidence>
<evidence type="ECO:0000256" key="1">
    <source>
        <dbReference type="SAM" id="Phobius"/>
    </source>
</evidence>
<feature type="transmembrane region" description="Helical" evidence="1">
    <location>
        <begin position="29"/>
        <end position="50"/>
    </location>
</feature>
<dbReference type="RefSeq" id="WP_162447603.1">
    <property type="nucleotide sequence ID" value="NZ_CP048222.1"/>
</dbReference>
<feature type="transmembrane region" description="Helical" evidence="1">
    <location>
        <begin position="155"/>
        <end position="177"/>
    </location>
</feature>
<dbReference type="AlphaFoldDB" id="A0A6C0GWJ3"/>
<keyword evidence="3" id="KW-1185">Reference proteome</keyword>
<feature type="transmembrane region" description="Helical" evidence="1">
    <location>
        <begin position="70"/>
        <end position="87"/>
    </location>
</feature>
<name>A0A6C0GWJ3_9BACT</name>
<evidence type="ECO:0000313" key="3">
    <source>
        <dbReference type="Proteomes" id="UP000480178"/>
    </source>
</evidence>
<accession>A0A6C0GWJ3</accession>
<keyword evidence="1" id="KW-0812">Transmembrane</keyword>
<feature type="transmembrane region" description="Helical" evidence="1">
    <location>
        <begin position="125"/>
        <end position="143"/>
    </location>
</feature>
<gene>
    <name evidence="2" type="ORF">GXP67_35880</name>
</gene>
<dbReference type="KEGG" id="rhoz:GXP67_35880"/>
<proteinExistence type="predicted"/>
<feature type="transmembrane region" description="Helical" evidence="1">
    <location>
        <begin position="99"/>
        <end position="119"/>
    </location>
</feature>
<keyword evidence="1" id="KW-1133">Transmembrane helix</keyword>
<keyword evidence="1" id="KW-0472">Membrane</keyword>
<reference evidence="2 3" key="1">
    <citation type="submission" date="2020-01" db="EMBL/GenBank/DDBJ databases">
        <authorList>
            <person name="Kim M.K."/>
        </authorList>
    </citation>
    <scope>NUCLEOTIDE SEQUENCE [LARGE SCALE GENOMIC DNA]</scope>
    <source>
        <strain evidence="2 3">172606-1</strain>
    </source>
</reference>
<sequence length="237" mass="26006">MPTKVYVSSVPATSKANIQETFSYRKSGWAAIASGIIGILAAGSLITYLILRSSSQEVTIFLSRVHDGGVFLQFLLLIPVVFGLHKLSLLRPPGMSRTILSMGVGAVLWVVFCLLLTLPKVVAEVLYMFPQGVFGGWLMVVCWRLRNNLSPGLRWFGIIVGFGLALVGIFPLGYAIFVDTIILQIPAASEEAVAKIPITPANMVLHWFLWVGSPMGVLTLPFWTILIGRRLLRESHI</sequence>